<dbReference type="Proteomes" id="UP000008229">
    <property type="component" value="Chromosome"/>
</dbReference>
<accession>D3FDM7</accession>
<keyword evidence="3" id="KW-1185">Reference proteome</keyword>
<reference evidence="3" key="2">
    <citation type="submission" date="2010-01" db="EMBL/GenBank/DDBJ databases">
        <title>The complete genome of Conexibacter woesei DSM 14684.</title>
        <authorList>
            <consortium name="US DOE Joint Genome Institute (JGI-PGF)"/>
            <person name="Lucas S."/>
            <person name="Copeland A."/>
            <person name="Lapidus A."/>
            <person name="Glavina del Rio T."/>
            <person name="Dalin E."/>
            <person name="Tice H."/>
            <person name="Bruce D."/>
            <person name="Goodwin L."/>
            <person name="Pitluck S."/>
            <person name="Kyrpides N."/>
            <person name="Mavromatis K."/>
            <person name="Ivanova N."/>
            <person name="Mikhailova N."/>
            <person name="Chertkov O."/>
            <person name="Brettin T."/>
            <person name="Detter J.C."/>
            <person name="Han C."/>
            <person name="Larimer F."/>
            <person name="Land M."/>
            <person name="Hauser L."/>
            <person name="Markowitz V."/>
            <person name="Cheng J.-F."/>
            <person name="Hugenholtz P."/>
            <person name="Woyke T."/>
            <person name="Wu D."/>
            <person name="Pukall R."/>
            <person name="Steenblock K."/>
            <person name="Schneider S."/>
            <person name="Klenk H.-P."/>
            <person name="Eisen J.A."/>
        </authorList>
    </citation>
    <scope>NUCLEOTIDE SEQUENCE [LARGE SCALE GENOMIC DNA]</scope>
    <source>
        <strain evidence="3">DSM 14684 / CIP 108061 / JCM 11494 / NBRC 100937 / ID131577</strain>
    </source>
</reference>
<dbReference type="EMBL" id="CP001854">
    <property type="protein sequence ID" value="ADB49601.1"/>
    <property type="molecule type" value="Genomic_DNA"/>
</dbReference>
<dbReference type="OrthoDB" id="5243795at2"/>
<evidence type="ECO:0008006" key="4">
    <source>
        <dbReference type="Google" id="ProtNLM"/>
    </source>
</evidence>
<gene>
    <name evidence="2" type="ordered locus">Cwoe_1170</name>
</gene>
<feature type="signal peptide" evidence="1">
    <location>
        <begin position="1"/>
        <end position="29"/>
    </location>
</feature>
<feature type="chain" id="PRO_5003043411" description="Htaa domain-containing protein" evidence="1">
    <location>
        <begin position="30"/>
        <end position="355"/>
    </location>
</feature>
<evidence type="ECO:0000313" key="3">
    <source>
        <dbReference type="Proteomes" id="UP000008229"/>
    </source>
</evidence>
<keyword evidence="1" id="KW-0732">Signal</keyword>
<proteinExistence type="predicted"/>
<organism evidence="2 3">
    <name type="scientific">Conexibacter woesei (strain DSM 14684 / CCUG 47730 / CIP 108061 / JCM 11494 / NBRC 100937 / ID131577)</name>
    <dbReference type="NCBI Taxonomy" id="469383"/>
    <lineage>
        <taxon>Bacteria</taxon>
        <taxon>Bacillati</taxon>
        <taxon>Actinomycetota</taxon>
        <taxon>Thermoleophilia</taxon>
        <taxon>Solirubrobacterales</taxon>
        <taxon>Conexibacteraceae</taxon>
        <taxon>Conexibacter</taxon>
    </lineage>
</organism>
<dbReference type="RefSeq" id="WP_012932652.1">
    <property type="nucleotide sequence ID" value="NC_013739.1"/>
</dbReference>
<reference evidence="2 3" key="1">
    <citation type="journal article" date="2010" name="Stand. Genomic Sci.">
        <title>Complete genome sequence of Conexibacter woesei type strain (ID131577).</title>
        <authorList>
            <person name="Pukall R."/>
            <person name="Lapidus A."/>
            <person name="Glavina Del Rio T."/>
            <person name="Copeland A."/>
            <person name="Tice H."/>
            <person name="Cheng J.-F."/>
            <person name="Lucas S."/>
            <person name="Chen F."/>
            <person name="Nolan M."/>
            <person name="Bruce D."/>
            <person name="Goodwin L."/>
            <person name="Pitluck S."/>
            <person name="Mavromatis K."/>
            <person name="Ivanova N."/>
            <person name="Ovchinnikova G."/>
            <person name="Pati A."/>
            <person name="Chen A."/>
            <person name="Palaniappan K."/>
            <person name="Land M."/>
            <person name="Hauser L."/>
            <person name="Chang Y.-J."/>
            <person name="Jeffries C.D."/>
            <person name="Chain P."/>
            <person name="Meincke L."/>
            <person name="Sims D."/>
            <person name="Brettin T."/>
            <person name="Detter J.C."/>
            <person name="Rohde M."/>
            <person name="Goeker M."/>
            <person name="Bristow J."/>
            <person name="Eisen J.A."/>
            <person name="Markowitz V."/>
            <person name="Kyrpides N.C."/>
            <person name="Klenk H.-P."/>
            <person name="Hugenholtz P."/>
        </authorList>
    </citation>
    <scope>NUCLEOTIDE SEQUENCE [LARGE SCALE GENOMIC DNA]</scope>
    <source>
        <strain evidence="3">DSM 14684 / CIP 108061 / JCM 11494 / NBRC 100937 / ID131577</strain>
    </source>
</reference>
<name>D3FDM7_CONWI</name>
<evidence type="ECO:0000313" key="2">
    <source>
        <dbReference type="EMBL" id="ADB49601.1"/>
    </source>
</evidence>
<sequence precursor="true">MTTRLGWHGRLAVATAALATLVVAAPAGAATTVRLAGGSTSVKLSSKATSAFKQAGIKVSPAKPAKSRGGSIVLPISGGSIDPATAKGVIVHKGGITLKMGKGKFTLGSLTLNTAKGTFAAKVGRSRAAATIGTVKGGKVARNGFATNLSGAKLTLNKLGAATINTAFGIDAIKAGLQLGTASVVSQPAEIALTRGTTKLAFTATTAGALTQLRVAVGAVAPATFDAATGTLSFPITRGTVDPATLAGSIFHSGGLSLTKAGSAPTELTQPIITLSTSPTLAVTFGGSSLAIADLDISRLTRSIDSRSRTISLAGAGVKLNQTAASALTGILGAPDGSFRAGDLIATASLTATAR</sequence>
<dbReference type="KEGG" id="cwo:Cwoe_1170"/>
<dbReference type="HOGENOM" id="CLU_780123_0_0_11"/>
<dbReference type="eggNOG" id="ENOG5031SKS">
    <property type="taxonomic scope" value="Bacteria"/>
</dbReference>
<protein>
    <recommendedName>
        <fullName evidence="4">Htaa domain-containing protein</fullName>
    </recommendedName>
</protein>
<evidence type="ECO:0000256" key="1">
    <source>
        <dbReference type="SAM" id="SignalP"/>
    </source>
</evidence>
<dbReference type="AlphaFoldDB" id="D3FDM7"/>